<evidence type="ECO:0000256" key="2">
    <source>
        <dbReference type="ARBA" id="ARBA00022723"/>
    </source>
</evidence>
<evidence type="ECO:0000313" key="7">
    <source>
        <dbReference type="EMBL" id="RDU72753.1"/>
    </source>
</evidence>
<dbReference type="EMBL" id="NXLW01000005">
    <property type="protein sequence ID" value="RDU72753.1"/>
    <property type="molecule type" value="Genomic_DNA"/>
</dbReference>
<keyword evidence="2 4" id="KW-0479">Metal-binding</keyword>
<dbReference type="OrthoDB" id="5340148at2"/>
<feature type="chain" id="PRO_5017642700" description="Cytochrome c domain-containing protein" evidence="5">
    <location>
        <begin position="25"/>
        <end position="107"/>
    </location>
</feature>
<reference evidence="7 8" key="1">
    <citation type="submission" date="2018-04" db="EMBL/GenBank/DDBJ databases">
        <title>Novel Campyloabacter and Helicobacter Species and Strains.</title>
        <authorList>
            <person name="Mannion A.J."/>
            <person name="Shen Z."/>
            <person name="Fox J.G."/>
        </authorList>
    </citation>
    <scope>NUCLEOTIDE SEQUENCE [LARGE SCALE GENOMIC DNA]</scope>
    <source>
        <strain evidence="7 8">MIT 97-5075</strain>
    </source>
</reference>
<evidence type="ECO:0000256" key="5">
    <source>
        <dbReference type="SAM" id="SignalP"/>
    </source>
</evidence>
<dbReference type="PROSITE" id="PS51007">
    <property type="entry name" value="CYTC"/>
    <property type="match status" value="1"/>
</dbReference>
<gene>
    <name evidence="7" type="ORF">CQA66_03950</name>
</gene>
<keyword evidence="1 4" id="KW-0349">Heme</keyword>
<protein>
    <recommendedName>
        <fullName evidence="6">Cytochrome c domain-containing protein</fullName>
    </recommendedName>
</protein>
<dbReference type="GO" id="GO:0009055">
    <property type="term" value="F:electron transfer activity"/>
    <property type="evidence" value="ECO:0007669"/>
    <property type="project" value="InterPro"/>
</dbReference>
<dbReference type="GO" id="GO:0020037">
    <property type="term" value="F:heme binding"/>
    <property type="evidence" value="ECO:0007669"/>
    <property type="project" value="InterPro"/>
</dbReference>
<keyword evidence="8" id="KW-1185">Reference proteome</keyword>
<evidence type="ECO:0000256" key="1">
    <source>
        <dbReference type="ARBA" id="ARBA00022617"/>
    </source>
</evidence>
<sequence>MSKVVSYCVFSGLFALGLGSLSLAASDPAAIIAKQCKTCHGAKMEKSYLNKTAVVNTLSSEEIKKDMLEYKAGTLNRYKMGSTMKAQMAKLSEEDIEALAKYIPTLK</sequence>
<keyword evidence="3 4" id="KW-0408">Iron</keyword>
<evidence type="ECO:0000256" key="3">
    <source>
        <dbReference type="ARBA" id="ARBA00023004"/>
    </source>
</evidence>
<dbReference type="InterPro" id="IPR009056">
    <property type="entry name" value="Cyt_c-like_dom"/>
</dbReference>
<keyword evidence="5" id="KW-0732">Signal</keyword>
<evidence type="ECO:0000256" key="4">
    <source>
        <dbReference type="PROSITE-ProRule" id="PRU00433"/>
    </source>
</evidence>
<name>A0A3D8J5K7_9HELI</name>
<dbReference type="Gene3D" id="1.10.760.10">
    <property type="entry name" value="Cytochrome c-like domain"/>
    <property type="match status" value="1"/>
</dbReference>
<evidence type="ECO:0000259" key="6">
    <source>
        <dbReference type="PROSITE" id="PS51007"/>
    </source>
</evidence>
<dbReference type="InterPro" id="IPR036909">
    <property type="entry name" value="Cyt_c-like_dom_sf"/>
</dbReference>
<comment type="caution">
    <text evidence="7">The sequence shown here is derived from an EMBL/GenBank/DDBJ whole genome shotgun (WGS) entry which is preliminary data.</text>
</comment>
<dbReference type="AlphaFoldDB" id="A0A3D8J5K7"/>
<dbReference type="Proteomes" id="UP000256424">
    <property type="component" value="Unassembled WGS sequence"/>
</dbReference>
<proteinExistence type="predicted"/>
<dbReference type="SUPFAM" id="SSF46626">
    <property type="entry name" value="Cytochrome c"/>
    <property type="match status" value="1"/>
</dbReference>
<dbReference type="Pfam" id="PF00034">
    <property type="entry name" value="Cytochrom_C"/>
    <property type="match status" value="1"/>
</dbReference>
<feature type="domain" description="Cytochrome c" evidence="6">
    <location>
        <begin position="23"/>
        <end position="107"/>
    </location>
</feature>
<dbReference type="RefSeq" id="WP_104762405.1">
    <property type="nucleotide sequence ID" value="NZ_FZPM01000004.1"/>
</dbReference>
<accession>A0A3D8J5K7</accession>
<feature type="signal peptide" evidence="5">
    <location>
        <begin position="1"/>
        <end position="24"/>
    </location>
</feature>
<organism evidence="7 8">
    <name type="scientific">Helicobacter aurati</name>
    <dbReference type="NCBI Taxonomy" id="137778"/>
    <lineage>
        <taxon>Bacteria</taxon>
        <taxon>Pseudomonadati</taxon>
        <taxon>Campylobacterota</taxon>
        <taxon>Epsilonproteobacteria</taxon>
        <taxon>Campylobacterales</taxon>
        <taxon>Helicobacteraceae</taxon>
        <taxon>Helicobacter</taxon>
    </lineage>
</organism>
<evidence type="ECO:0000313" key="8">
    <source>
        <dbReference type="Proteomes" id="UP000256424"/>
    </source>
</evidence>
<dbReference type="GO" id="GO:0046872">
    <property type="term" value="F:metal ion binding"/>
    <property type="evidence" value="ECO:0007669"/>
    <property type="project" value="UniProtKB-KW"/>
</dbReference>